<keyword evidence="1" id="KW-0175">Coiled coil</keyword>
<evidence type="ECO:0000313" key="4">
    <source>
        <dbReference type="Proteomes" id="UP001281761"/>
    </source>
</evidence>
<feature type="coiled-coil region" evidence="1">
    <location>
        <begin position="117"/>
        <end position="151"/>
    </location>
</feature>
<feature type="coiled-coil region" evidence="1">
    <location>
        <begin position="419"/>
        <end position="453"/>
    </location>
</feature>
<keyword evidence="4" id="KW-1185">Reference proteome</keyword>
<dbReference type="Proteomes" id="UP001281761">
    <property type="component" value="Unassembled WGS sequence"/>
</dbReference>
<evidence type="ECO:0000256" key="1">
    <source>
        <dbReference type="SAM" id="Coils"/>
    </source>
</evidence>
<reference evidence="3 4" key="1">
    <citation type="journal article" date="2022" name="bioRxiv">
        <title>Genomics of Preaxostyla Flagellates Illuminates Evolutionary Transitions and the Path Towards Mitochondrial Loss.</title>
        <authorList>
            <person name="Novak L.V.F."/>
            <person name="Treitli S.C."/>
            <person name="Pyrih J."/>
            <person name="Halakuc P."/>
            <person name="Pipaliya S.V."/>
            <person name="Vacek V."/>
            <person name="Brzon O."/>
            <person name="Soukal P."/>
            <person name="Eme L."/>
            <person name="Dacks J.B."/>
            <person name="Karnkowska A."/>
            <person name="Elias M."/>
            <person name="Hampl V."/>
        </authorList>
    </citation>
    <scope>NUCLEOTIDE SEQUENCE [LARGE SCALE GENOMIC DNA]</scope>
    <source>
        <strain evidence="3">NAU3</strain>
        <tissue evidence="3">Gut</tissue>
    </source>
</reference>
<protein>
    <submittedName>
        <fullName evidence="3">Uncharacterized protein</fullName>
    </submittedName>
</protein>
<accession>A0ABQ9YCK0</accession>
<sequence length="762" mass="84502">MSSTLGKSTKTTKLATTKTTTKARTTSGEQAVSRSPIRPGQDVIPSVDGTGASTATMFRNVTPENIAAFKLNAENRLRQIMTMTPGESAKDKGTLFLELRDLCTLFHTEYTQSQTIIKNLEKRLDASQSDRKRLENVISEYKETLKQFEQFTYVPLNATPVTLEASIKDIEGDIKKFALAEDMSRATVEKARQQGEDNVAIRGSGVVTSTGTGRVRDTIDSVLSQAAKTSEEDVLLGREILTQQMHSQRLVEIKFKLLEDLVYVLKRRLNVFEQNVGLSEAVTRFGSVTEMLDENKRLEDELRRMKEMEARYDASSLLSHTQIDGLDRNCLISLVRALQNELINARTLVDSFDLHSNPHLAQSAEPLTFELFPFPTDDEEGPSKEKESEWDVLETTNLTQVTPDGTSSNASTSQKNNLQADIIARISLLENENQQLKKQIELLTTSLDACERAVGMDDELIAVLERKKKPVGGKGQTLCEVQKSNGELIDEIKKYQQEYLVKDTLVYYLSSLVNEMSAQNASLQRSNLIHTQSLVKALSINSGLKQSLQSSERRFRQTALLGIAFGERCLDLMGAQIHGNEVSDLMSSFVLAMTAKAKQSTTQEVEVRAGKKTSLLDTVNMLFAINRENEESNRVDLDAVDGVSDYLLPLCHLLSSIDTATDGLRRFPVLLRATKTFLAGTLHTSVETQLAEMQAKLDQSVATINAQMERLLLCQKETRAAQTDAKGHTRGAQTDINGEQLAGLIPAEGKVDDKNKAAPKKK</sequence>
<gene>
    <name evidence="3" type="ORF">BLNAU_3575</name>
</gene>
<feature type="region of interest" description="Disordered" evidence="2">
    <location>
        <begin position="1"/>
        <end position="41"/>
    </location>
</feature>
<evidence type="ECO:0000256" key="2">
    <source>
        <dbReference type="SAM" id="MobiDB-lite"/>
    </source>
</evidence>
<feature type="region of interest" description="Disordered" evidence="2">
    <location>
        <begin position="722"/>
        <end position="762"/>
    </location>
</feature>
<feature type="coiled-coil region" evidence="1">
    <location>
        <begin position="288"/>
        <end position="315"/>
    </location>
</feature>
<proteinExistence type="predicted"/>
<evidence type="ECO:0000313" key="3">
    <source>
        <dbReference type="EMBL" id="KAK2961454.1"/>
    </source>
</evidence>
<comment type="caution">
    <text evidence="3">The sequence shown here is derived from an EMBL/GenBank/DDBJ whole genome shotgun (WGS) entry which is preliminary data.</text>
</comment>
<dbReference type="EMBL" id="JARBJD010000016">
    <property type="protein sequence ID" value="KAK2961454.1"/>
    <property type="molecule type" value="Genomic_DNA"/>
</dbReference>
<name>A0ABQ9YCK0_9EUKA</name>
<organism evidence="3 4">
    <name type="scientific">Blattamonas nauphoetae</name>
    <dbReference type="NCBI Taxonomy" id="2049346"/>
    <lineage>
        <taxon>Eukaryota</taxon>
        <taxon>Metamonada</taxon>
        <taxon>Preaxostyla</taxon>
        <taxon>Oxymonadida</taxon>
        <taxon>Blattamonas</taxon>
    </lineage>
</organism>
<feature type="compositionally biased region" description="Low complexity" evidence="2">
    <location>
        <begin position="1"/>
        <end position="28"/>
    </location>
</feature>